<organism evidence="1 2">
    <name type="scientific">Leptospira kirschneri str. H1</name>
    <dbReference type="NCBI Taxonomy" id="1049966"/>
    <lineage>
        <taxon>Bacteria</taxon>
        <taxon>Pseudomonadati</taxon>
        <taxon>Spirochaetota</taxon>
        <taxon>Spirochaetia</taxon>
        <taxon>Leptospirales</taxon>
        <taxon>Leptospiraceae</taxon>
        <taxon>Leptospira</taxon>
    </lineage>
</organism>
<sequence>MFKTRSAFMVFLKFAKHFDSFRAHQKIISHLLLNLWIDMDNSPQTFSEMDYGN</sequence>
<dbReference type="Proteomes" id="UP000006253">
    <property type="component" value="Unassembled WGS sequence"/>
</dbReference>
<proteinExistence type="predicted"/>
<evidence type="ECO:0000313" key="1">
    <source>
        <dbReference type="EMBL" id="EKO16964.1"/>
    </source>
</evidence>
<comment type="caution">
    <text evidence="1">The sequence shown here is derived from an EMBL/GenBank/DDBJ whole genome shotgun (WGS) entry which is preliminary data.</text>
</comment>
<protein>
    <submittedName>
        <fullName evidence="1">Uncharacterized protein</fullName>
    </submittedName>
</protein>
<evidence type="ECO:0000313" key="2">
    <source>
        <dbReference type="Proteomes" id="UP000006253"/>
    </source>
</evidence>
<gene>
    <name evidence="1" type="ORF">LEP1GSC081_3988</name>
</gene>
<accession>A0A0E2B704</accession>
<name>A0A0E2B704_9LEPT</name>
<dbReference type="AlphaFoldDB" id="A0A0E2B704"/>
<reference evidence="1 2" key="1">
    <citation type="submission" date="2012-10" db="EMBL/GenBank/DDBJ databases">
        <authorList>
            <person name="Harkins D.M."/>
            <person name="Durkin A.S."/>
            <person name="Brinkac L.M."/>
            <person name="Selengut J.D."/>
            <person name="Sanka R."/>
            <person name="DePew J."/>
            <person name="Purushe J."/>
            <person name="Peacock S.J."/>
            <person name="Thaipadungpanit J."/>
            <person name="Wuthiekanun V.W."/>
            <person name="Day N.P."/>
            <person name="Vinetz J.M."/>
            <person name="Sutton G.G."/>
            <person name="Nelson W.C."/>
            <person name="Fouts D.E."/>
        </authorList>
    </citation>
    <scope>NUCLEOTIDE SEQUENCE [LARGE SCALE GENOMIC DNA]</scope>
    <source>
        <strain evidence="1 2">H1</strain>
    </source>
</reference>
<dbReference type="EMBL" id="AHMY02000016">
    <property type="protein sequence ID" value="EKO16964.1"/>
    <property type="molecule type" value="Genomic_DNA"/>
</dbReference>